<proteinExistence type="predicted"/>
<dbReference type="Pfam" id="PF02153">
    <property type="entry name" value="PDH_N"/>
    <property type="match status" value="1"/>
</dbReference>
<dbReference type="SUPFAM" id="SSF51735">
    <property type="entry name" value="NAD(P)-binding Rossmann-fold domains"/>
    <property type="match status" value="1"/>
</dbReference>
<evidence type="ECO:0000313" key="4">
    <source>
        <dbReference type="Proteomes" id="UP000739538"/>
    </source>
</evidence>
<dbReference type="GO" id="GO:0008977">
    <property type="term" value="F:prephenate dehydrogenase (NAD+) activity"/>
    <property type="evidence" value="ECO:0007669"/>
    <property type="project" value="InterPro"/>
</dbReference>
<organism evidence="3 4">
    <name type="scientific">Eiseniibacteriota bacterium</name>
    <dbReference type="NCBI Taxonomy" id="2212470"/>
    <lineage>
        <taxon>Bacteria</taxon>
        <taxon>Candidatus Eiseniibacteriota</taxon>
    </lineage>
</organism>
<dbReference type="InterPro" id="IPR008927">
    <property type="entry name" value="6-PGluconate_DH-like_C_sf"/>
</dbReference>
<keyword evidence="1" id="KW-0560">Oxidoreductase</keyword>
<dbReference type="Proteomes" id="UP000739538">
    <property type="component" value="Unassembled WGS sequence"/>
</dbReference>
<feature type="domain" description="Prephenate/arogenate dehydrogenase" evidence="2">
    <location>
        <begin position="6"/>
        <end position="254"/>
    </location>
</feature>
<evidence type="ECO:0000256" key="1">
    <source>
        <dbReference type="ARBA" id="ARBA00023002"/>
    </source>
</evidence>
<gene>
    <name evidence="3" type="ORF">KDA27_06065</name>
</gene>
<dbReference type="Gene3D" id="3.40.50.720">
    <property type="entry name" value="NAD(P)-binding Rossmann-like Domain"/>
    <property type="match status" value="1"/>
</dbReference>
<reference evidence="3" key="2">
    <citation type="journal article" date="2021" name="Microbiome">
        <title>Successional dynamics and alternative stable states in a saline activated sludge microbial community over 9 years.</title>
        <authorList>
            <person name="Wang Y."/>
            <person name="Ye J."/>
            <person name="Ju F."/>
            <person name="Liu L."/>
            <person name="Boyd J.A."/>
            <person name="Deng Y."/>
            <person name="Parks D.H."/>
            <person name="Jiang X."/>
            <person name="Yin X."/>
            <person name="Woodcroft B.J."/>
            <person name="Tyson G.W."/>
            <person name="Hugenholtz P."/>
            <person name="Polz M.F."/>
            <person name="Zhang T."/>
        </authorList>
    </citation>
    <scope>NUCLEOTIDE SEQUENCE</scope>
    <source>
        <strain evidence="3">HKST-UBA02</strain>
    </source>
</reference>
<dbReference type="SUPFAM" id="SSF48179">
    <property type="entry name" value="6-phosphogluconate dehydrogenase C-terminal domain-like"/>
    <property type="match status" value="1"/>
</dbReference>
<dbReference type="InterPro" id="IPR059064">
    <property type="entry name" value="TYRAAT2_C"/>
</dbReference>
<dbReference type="EMBL" id="JAGQHS010000021">
    <property type="protein sequence ID" value="MCA9755350.1"/>
    <property type="molecule type" value="Genomic_DNA"/>
</dbReference>
<dbReference type="InterPro" id="IPR036291">
    <property type="entry name" value="NAD(P)-bd_dom_sf"/>
</dbReference>
<comment type="caution">
    <text evidence="3">The sequence shown here is derived from an EMBL/GenBank/DDBJ whole genome shotgun (WGS) entry which is preliminary data.</text>
</comment>
<dbReference type="InterPro" id="IPR050812">
    <property type="entry name" value="Preph/Arog_dehydrog"/>
</dbReference>
<dbReference type="PANTHER" id="PTHR21363:SF0">
    <property type="entry name" value="PREPHENATE DEHYDROGENASE [NADP(+)]"/>
    <property type="match status" value="1"/>
</dbReference>
<dbReference type="AlphaFoldDB" id="A0A956N9W6"/>
<dbReference type="Pfam" id="PF26213">
    <property type="entry name" value="TYRAAT1_C"/>
    <property type="match status" value="1"/>
</dbReference>
<name>A0A956N9W6_UNCEI</name>
<accession>A0A956N9W6</accession>
<dbReference type="PROSITE" id="PS51176">
    <property type="entry name" value="PDH_ADH"/>
    <property type="match status" value="1"/>
</dbReference>
<dbReference type="GO" id="GO:0006571">
    <property type="term" value="P:tyrosine biosynthetic process"/>
    <property type="evidence" value="ECO:0007669"/>
    <property type="project" value="InterPro"/>
</dbReference>
<reference evidence="3" key="1">
    <citation type="submission" date="2020-04" db="EMBL/GenBank/DDBJ databases">
        <authorList>
            <person name="Zhang T."/>
        </authorList>
    </citation>
    <scope>NUCLEOTIDE SEQUENCE</scope>
    <source>
        <strain evidence="3">HKST-UBA02</strain>
    </source>
</reference>
<evidence type="ECO:0000313" key="3">
    <source>
        <dbReference type="EMBL" id="MCA9755350.1"/>
    </source>
</evidence>
<dbReference type="GO" id="GO:0004665">
    <property type="term" value="F:prephenate dehydrogenase (NADP+) activity"/>
    <property type="evidence" value="ECO:0007669"/>
    <property type="project" value="InterPro"/>
</dbReference>
<sequence length="254" mass="28365">MKADRPRYGIIGYGRFGELVVRYLEAYGRLVVCDPGRQVPFPLQNGSLEAAASARAVILAVPIRMLEDTLQSLRPHLTPGTVVVDVASVKSLPMQWMETHLPPDVDYVGTHPLFGPDSSRTGIRGHRIVVVPGRIARSRLERMYRLLDRLGLRIISTTAEEHDRAMARTQALTHWLGRSLTAFGVGPESIDTHGYRLLAQVAEWASRDSRELFQDMHQFNPFTQDVRARFRDALTGLDAELSSLTANPAPEDET</sequence>
<dbReference type="GO" id="GO:0070403">
    <property type="term" value="F:NAD+ binding"/>
    <property type="evidence" value="ECO:0007669"/>
    <property type="project" value="InterPro"/>
</dbReference>
<evidence type="ECO:0000259" key="2">
    <source>
        <dbReference type="PROSITE" id="PS51176"/>
    </source>
</evidence>
<dbReference type="PANTHER" id="PTHR21363">
    <property type="entry name" value="PREPHENATE DEHYDROGENASE"/>
    <property type="match status" value="1"/>
</dbReference>
<dbReference type="InterPro" id="IPR046826">
    <property type="entry name" value="PDH_N"/>
</dbReference>
<dbReference type="InterPro" id="IPR003099">
    <property type="entry name" value="Prephen_DH"/>
</dbReference>
<protein>
    <submittedName>
        <fullName evidence="3">Prephenate dehydrogenase</fullName>
    </submittedName>
</protein>